<name>A0AAN5CKV4_9BILA</name>
<dbReference type="SUPFAM" id="SSF81321">
    <property type="entry name" value="Family A G protein-coupled receptor-like"/>
    <property type="match status" value="1"/>
</dbReference>
<evidence type="ECO:0000256" key="1">
    <source>
        <dbReference type="SAM" id="Phobius"/>
    </source>
</evidence>
<feature type="transmembrane region" description="Helical" evidence="1">
    <location>
        <begin position="82"/>
        <end position="105"/>
    </location>
</feature>
<proteinExistence type="predicted"/>
<protein>
    <recommendedName>
        <fullName evidence="4">G protein-coupled receptor</fullName>
    </recommendedName>
</protein>
<accession>A0AAN5CKV4</accession>
<dbReference type="Pfam" id="PF10318">
    <property type="entry name" value="7TM_GPCR_Srh"/>
    <property type="match status" value="1"/>
</dbReference>
<dbReference type="Gene3D" id="1.20.1070.10">
    <property type="entry name" value="Rhodopsin 7-helix transmembrane proteins"/>
    <property type="match status" value="1"/>
</dbReference>
<feature type="transmembrane region" description="Helical" evidence="1">
    <location>
        <begin position="56"/>
        <end position="76"/>
    </location>
</feature>
<dbReference type="Proteomes" id="UP001328107">
    <property type="component" value="Unassembled WGS sequence"/>
</dbReference>
<keyword evidence="3" id="KW-1185">Reference proteome</keyword>
<keyword evidence="1" id="KW-1133">Transmembrane helix</keyword>
<reference evidence="3" key="1">
    <citation type="submission" date="2022-10" db="EMBL/GenBank/DDBJ databases">
        <title>Genome assembly of Pristionchus species.</title>
        <authorList>
            <person name="Yoshida K."/>
            <person name="Sommer R.J."/>
        </authorList>
    </citation>
    <scope>NUCLEOTIDE SEQUENCE [LARGE SCALE GENOMIC DNA]</scope>
    <source>
        <strain evidence="3">RS5460</strain>
    </source>
</reference>
<sequence>VNASVAAVTVLVYGAFGFMCGGHISLAMRRHIRKSSQQGMQVTITVAQTRQSLIQIGIFCIFLAFPLVMMILPTFLDASEDLLRPYIIVLLSLNSMVHSLTLIASTPPFRKYIRKNVCRKG</sequence>
<dbReference type="InterPro" id="IPR019422">
    <property type="entry name" value="7TM_GPCR_serpentine_rcpt_Srh"/>
</dbReference>
<gene>
    <name evidence="2" type="ORF">PMAYCL1PPCAC_16421</name>
</gene>
<dbReference type="EMBL" id="BTRK01000004">
    <property type="protein sequence ID" value="GMR46226.1"/>
    <property type="molecule type" value="Genomic_DNA"/>
</dbReference>
<dbReference type="AlphaFoldDB" id="A0AAN5CKV4"/>
<feature type="non-terminal residue" evidence="2">
    <location>
        <position position="1"/>
    </location>
</feature>
<feature type="non-terminal residue" evidence="2">
    <location>
        <position position="121"/>
    </location>
</feature>
<comment type="caution">
    <text evidence="2">The sequence shown here is derived from an EMBL/GenBank/DDBJ whole genome shotgun (WGS) entry which is preliminary data.</text>
</comment>
<evidence type="ECO:0000313" key="3">
    <source>
        <dbReference type="Proteomes" id="UP001328107"/>
    </source>
</evidence>
<keyword evidence="1" id="KW-0472">Membrane</keyword>
<evidence type="ECO:0000313" key="2">
    <source>
        <dbReference type="EMBL" id="GMR46226.1"/>
    </source>
</evidence>
<feature type="transmembrane region" description="Helical" evidence="1">
    <location>
        <begin position="6"/>
        <end position="28"/>
    </location>
</feature>
<evidence type="ECO:0008006" key="4">
    <source>
        <dbReference type="Google" id="ProtNLM"/>
    </source>
</evidence>
<keyword evidence="1" id="KW-0812">Transmembrane</keyword>
<organism evidence="2 3">
    <name type="scientific">Pristionchus mayeri</name>
    <dbReference type="NCBI Taxonomy" id="1317129"/>
    <lineage>
        <taxon>Eukaryota</taxon>
        <taxon>Metazoa</taxon>
        <taxon>Ecdysozoa</taxon>
        <taxon>Nematoda</taxon>
        <taxon>Chromadorea</taxon>
        <taxon>Rhabditida</taxon>
        <taxon>Rhabditina</taxon>
        <taxon>Diplogasteromorpha</taxon>
        <taxon>Diplogasteroidea</taxon>
        <taxon>Neodiplogasteridae</taxon>
        <taxon>Pristionchus</taxon>
    </lineage>
</organism>